<evidence type="ECO:0000256" key="4">
    <source>
        <dbReference type="ARBA" id="ARBA00022723"/>
    </source>
</evidence>
<dbReference type="InterPro" id="IPR002401">
    <property type="entry name" value="Cyt_P450_E_grp-I"/>
</dbReference>
<evidence type="ECO:0000313" key="10">
    <source>
        <dbReference type="Proteomes" id="UP000237481"/>
    </source>
</evidence>
<dbReference type="GO" id="GO:0004497">
    <property type="term" value="F:monooxygenase activity"/>
    <property type="evidence" value="ECO:0007669"/>
    <property type="project" value="UniProtKB-KW"/>
</dbReference>
<feature type="binding site" description="axial binding residue" evidence="8">
    <location>
        <position position="486"/>
    </location>
    <ligand>
        <name>heme</name>
        <dbReference type="ChEBI" id="CHEBI:30413"/>
    </ligand>
    <ligandPart>
        <name>Fe</name>
        <dbReference type="ChEBI" id="CHEBI:18248"/>
    </ligandPart>
</feature>
<keyword evidence="6 8" id="KW-0408">Iron</keyword>
<dbReference type="PRINTS" id="PR00463">
    <property type="entry name" value="EP450I"/>
</dbReference>
<accession>A0A2S4L735</accession>
<dbReference type="Pfam" id="PF00067">
    <property type="entry name" value="p450"/>
    <property type="match status" value="1"/>
</dbReference>
<keyword evidence="10" id="KW-1185">Reference proteome</keyword>
<dbReference type="InterPro" id="IPR036396">
    <property type="entry name" value="Cyt_P450_sf"/>
</dbReference>
<evidence type="ECO:0000256" key="6">
    <source>
        <dbReference type="ARBA" id="ARBA00023004"/>
    </source>
</evidence>
<dbReference type="PANTHER" id="PTHR24305">
    <property type="entry name" value="CYTOCHROME P450"/>
    <property type="match status" value="1"/>
</dbReference>
<keyword evidence="7" id="KW-0503">Monooxygenase</keyword>
<comment type="cofactor">
    <cofactor evidence="1 8">
        <name>heme</name>
        <dbReference type="ChEBI" id="CHEBI:30413"/>
    </cofactor>
</comment>
<comment type="similarity">
    <text evidence="2">Belongs to the cytochrome P450 family.</text>
</comment>
<dbReference type="CDD" id="cd11062">
    <property type="entry name" value="CYP58-like"/>
    <property type="match status" value="1"/>
</dbReference>
<evidence type="ECO:0000256" key="5">
    <source>
        <dbReference type="ARBA" id="ARBA00023002"/>
    </source>
</evidence>
<evidence type="ECO:0000256" key="2">
    <source>
        <dbReference type="ARBA" id="ARBA00010617"/>
    </source>
</evidence>
<dbReference type="STRING" id="94208.A0A2S4L735"/>
<dbReference type="EMBL" id="PKSG01000161">
    <property type="protein sequence ID" value="POR38211.1"/>
    <property type="molecule type" value="Genomic_DNA"/>
</dbReference>
<dbReference type="SUPFAM" id="SSF48264">
    <property type="entry name" value="Cytochrome P450"/>
    <property type="match status" value="1"/>
</dbReference>
<dbReference type="GO" id="GO:0005506">
    <property type="term" value="F:iron ion binding"/>
    <property type="evidence" value="ECO:0007669"/>
    <property type="project" value="InterPro"/>
</dbReference>
<dbReference type="InterPro" id="IPR001128">
    <property type="entry name" value="Cyt_P450"/>
</dbReference>
<evidence type="ECO:0000256" key="3">
    <source>
        <dbReference type="ARBA" id="ARBA00022617"/>
    </source>
</evidence>
<evidence type="ECO:0000256" key="1">
    <source>
        <dbReference type="ARBA" id="ARBA00001971"/>
    </source>
</evidence>
<keyword evidence="4 8" id="KW-0479">Metal-binding</keyword>
<evidence type="ECO:0000256" key="8">
    <source>
        <dbReference type="PIRSR" id="PIRSR602401-1"/>
    </source>
</evidence>
<protein>
    <submittedName>
        <fullName evidence="9">Cytochrome P450 CYP58R1</fullName>
    </submittedName>
</protein>
<name>A0A2S4L735_9HYPO</name>
<gene>
    <name evidence="9" type="ORF">TPAR_01582</name>
</gene>
<keyword evidence="3 8" id="KW-0349">Heme</keyword>
<organism evidence="9 10">
    <name type="scientific">Tolypocladium paradoxum</name>
    <dbReference type="NCBI Taxonomy" id="94208"/>
    <lineage>
        <taxon>Eukaryota</taxon>
        <taxon>Fungi</taxon>
        <taxon>Dikarya</taxon>
        <taxon>Ascomycota</taxon>
        <taxon>Pezizomycotina</taxon>
        <taxon>Sordariomycetes</taxon>
        <taxon>Hypocreomycetidae</taxon>
        <taxon>Hypocreales</taxon>
        <taxon>Ophiocordycipitaceae</taxon>
        <taxon>Tolypocladium</taxon>
    </lineage>
</organism>
<dbReference type="Proteomes" id="UP000237481">
    <property type="component" value="Unassembled WGS sequence"/>
</dbReference>
<proteinExistence type="inferred from homology"/>
<dbReference type="GO" id="GO:0016705">
    <property type="term" value="F:oxidoreductase activity, acting on paired donors, with incorporation or reduction of molecular oxygen"/>
    <property type="evidence" value="ECO:0007669"/>
    <property type="project" value="InterPro"/>
</dbReference>
<dbReference type="OrthoDB" id="3945418at2759"/>
<reference evidence="9 10" key="1">
    <citation type="submission" date="2018-01" db="EMBL/GenBank/DDBJ databases">
        <title>Harnessing the power of phylogenomics to disentangle the directionality and signatures of interkingdom host jumping in the parasitic fungal genus Tolypocladium.</title>
        <authorList>
            <person name="Quandt C.A."/>
            <person name="Patterson W."/>
            <person name="Spatafora J.W."/>
        </authorList>
    </citation>
    <scope>NUCLEOTIDE SEQUENCE [LARGE SCALE GENOMIC DNA]</scope>
    <source>
        <strain evidence="9 10">NRBC 100945</strain>
    </source>
</reference>
<sequence length="560" mass="63140">AFGLAGVWCRCGKYRARRGAVLLVRADCPSHLSSITMFETLLGDAQCPSLWWMGCAALASYAIWTCLYDMYWHPLSAFPGPKLAAIGNLYEFWLDVVRDGMYIFEIGRMHEKYGPIVRINSRELHIKDPNYYGSIYASGSRKVDKDPVTVRAFNVTTSIAATIDHDLHRTRRAYLARYFSKRSVVGIEPMIHDRISKLCQRLEGFLESGEAVVLDHAFGALTADVISYHMLGEHLDFLDKPDLRTIFSEAFHSVSLIYHPSRLVPGLVACLKKIPNSIVKAVFPPVADLGLLEIETKNRILSYSKNQAKIGFQPAILSALIDPDIPLEERSIDRLVDETIVFLMAGTETSSRVLSVAMFYLLNDAACLRKLREELSQLPFRPDNDYAMSQLENLPYLTAVVHESLRLTFGTAGRLPRVATNETLQYNGFKIPAGTPVSQASYFLHTDPAIFPDPYSFDPERWIKAAQDGVPLTRFLVSFTRGSRQCIGIQLSFTEMYLTLARIVSAFDMELYETTVRDVRMEYIRAVGYPRKPKNCINRRGEVMVKVTGRARPPRSVHGS</sequence>
<dbReference type="GO" id="GO:0020037">
    <property type="term" value="F:heme binding"/>
    <property type="evidence" value="ECO:0007669"/>
    <property type="project" value="InterPro"/>
</dbReference>
<feature type="non-terminal residue" evidence="9">
    <location>
        <position position="1"/>
    </location>
</feature>
<dbReference type="PANTHER" id="PTHR24305:SF157">
    <property type="entry name" value="N-ACETYLTRYPTOPHAN 6-HYDROXYLASE IVOC-RELATED"/>
    <property type="match status" value="1"/>
</dbReference>
<comment type="caution">
    <text evidence="9">The sequence shown here is derived from an EMBL/GenBank/DDBJ whole genome shotgun (WGS) entry which is preliminary data.</text>
</comment>
<evidence type="ECO:0000256" key="7">
    <source>
        <dbReference type="ARBA" id="ARBA00023033"/>
    </source>
</evidence>
<dbReference type="PRINTS" id="PR00385">
    <property type="entry name" value="P450"/>
</dbReference>
<evidence type="ECO:0000313" key="9">
    <source>
        <dbReference type="EMBL" id="POR38211.1"/>
    </source>
</evidence>
<keyword evidence="5" id="KW-0560">Oxidoreductase</keyword>
<dbReference type="AlphaFoldDB" id="A0A2S4L735"/>
<dbReference type="Gene3D" id="1.10.630.10">
    <property type="entry name" value="Cytochrome P450"/>
    <property type="match status" value="1"/>
</dbReference>
<dbReference type="InterPro" id="IPR050121">
    <property type="entry name" value="Cytochrome_P450_monoxygenase"/>
</dbReference>